<dbReference type="SUPFAM" id="SSF47789">
    <property type="entry name" value="C-terminal domain of RNA polymerase alpha subunit"/>
    <property type="match status" value="1"/>
</dbReference>
<proteinExistence type="predicted"/>
<organism evidence="2">
    <name type="scientific">freshwater metagenome</name>
    <dbReference type="NCBI Taxonomy" id="449393"/>
    <lineage>
        <taxon>unclassified sequences</taxon>
        <taxon>metagenomes</taxon>
        <taxon>ecological metagenomes</taxon>
    </lineage>
</organism>
<name>A0A6J7DV56_9ZZZZ</name>
<dbReference type="GO" id="GO:0003700">
    <property type="term" value="F:DNA-binding transcription factor activity"/>
    <property type="evidence" value="ECO:0007669"/>
    <property type="project" value="InterPro"/>
</dbReference>
<dbReference type="EMBL" id="CAFBLM010000036">
    <property type="protein sequence ID" value="CAB4872454.1"/>
    <property type="molecule type" value="Genomic_DNA"/>
</dbReference>
<accession>A0A6J7DV56</accession>
<dbReference type="AlphaFoldDB" id="A0A6J7DV56"/>
<gene>
    <name evidence="2" type="ORF">UFOPK3401_00886</name>
</gene>
<dbReference type="Gene3D" id="1.10.150.20">
    <property type="entry name" value="5' to 3' exonuclease, C-terminal subdomain"/>
    <property type="match status" value="1"/>
</dbReference>
<reference evidence="2" key="1">
    <citation type="submission" date="2020-05" db="EMBL/GenBank/DDBJ databases">
        <authorList>
            <person name="Chiriac C."/>
            <person name="Salcher M."/>
            <person name="Ghai R."/>
            <person name="Kavagutti S V."/>
        </authorList>
    </citation>
    <scope>NUCLEOTIDE SEQUENCE</scope>
</reference>
<dbReference type="PRINTS" id="PR00046">
    <property type="entry name" value="SIGMA70FCT"/>
</dbReference>
<sequence length="517" mass="56056">MSLTKATAKERKDLASAKAEATALYDGSSLNAVEHVAFLILFAGVDPSYRLENLPNLSARARNTLLRNDAVTFADIQSWTITALSQRWNVGATTVDEILAALGTTSRIGAAELVANPELLTRIDASTGDAETITAREAIHAWWTITRALRVIAGWSAENLGPDHSLGHTLEHIKTLSGVPLLVRESLDIIHKTPVIVLAPEAAPNTPEAEIRAWIMTLDTREHQVVVKRLLAKDPMTLADLGLENNISRERVRQIEDSVKAKAKLLFEPDWKTLAGLFHEMKSAIGVMAPIDMVPEPALNITDLLPSVELTPMEILIRLSGQGQISHGFIGFPNLSDIRVKSSNRIAELIADGPIPREELVSALIELGVPNYAAGSWLNTFDLMHTGEKISSTPKTITDKVALILHTTGQPHSLEQLVVALDETHSAAAIRNALSADPRFSRLGIKRWALRDSPAATDDEFLGLKNAMIKAVQEAGGSMALKDLAQRMGTKHGASKGSVRVYAGQRPFSYVDGIVSL</sequence>
<protein>
    <submittedName>
        <fullName evidence="2">Unannotated protein</fullName>
    </submittedName>
</protein>
<dbReference type="Gene3D" id="1.10.10.10">
    <property type="entry name" value="Winged helix-like DNA-binding domain superfamily/Winged helix DNA-binding domain"/>
    <property type="match status" value="1"/>
</dbReference>
<dbReference type="InterPro" id="IPR036388">
    <property type="entry name" value="WH-like_DNA-bd_sf"/>
</dbReference>
<dbReference type="GO" id="GO:0006352">
    <property type="term" value="P:DNA-templated transcription initiation"/>
    <property type="evidence" value="ECO:0007669"/>
    <property type="project" value="InterPro"/>
</dbReference>
<evidence type="ECO:0000259" key="1">
    <source>
        <dbReference type="Pfam" id="PF04545"/>
    </source>
</evidence>
<dbReference type="InterPro" id="IPR000943">
    <property type="entry name" value="RNA_pol_sigma70"/>
</dbReference>
<dbReference type="SUPFAM" id="SSF88659">
    <property type="entry name" value="Sigma3 and sigma4 domains of RNA polymerase sigma factors"/>
    <property type="match status" value="1"/>
</dbReference>
<dbReference type="InterPro" id="IPR013324">
    <property type="entry name" value="RNA_pol_sigma_r3/r4-like"/>
</dbReference>
<dbReference type="InterPro" id="IPR007630">
    <property type="entry name" value="RNA_pol_sigma70_r4"/>
</dbReference>
<dbReference type="Pfam" id="PF04545">
    <property type="entry name" value="Sigma70_r4"/>
    <property type="match status" value="1"/>
</dbReference>
<evidence type="ECO:0000313" key="2">
    <source>
        <dbReference type="EMBL" id="CAB4872454.1"/>
    </source>
</evidence>
<feature type="domain" description="RNA polymerase sigma-70 region 4" evidence="1">
    <location>
        <begin position="214"/>
        <end position="257"/>
    </location>
</feature>